<dbReference type="HAMAP" id="MF_00523">
    <property type="entry name" value="LpxD"/>
    <property type="match status" value="1"/>
</dbReference>
<dbReference type="EC" id="2.3.1.191" evidence="7"/>
<comment type="pathway">
    <text evidence="7">Bacterial outer membrane biogenesis; LPS lipid A biosynthesis.</text>
</comment>
<comment type="catalytic activity">
    <reaction evidence="7">
        <text>a UDP-3-O-[(3R)-3-hydroxyacyl]-alpha-D-glucosamine + a (3R)-hydroxyacyl-[ACP] = a UDP-2-N,3-O-bis[(3R)-3-hydroxyacyl]-alpha-D-glucosamine + holo-[ACP] + H(+)</text>
        <dbReference type="Rhea" id="RHEA:53836"/>
        <dbReference type="Rhea" id="RHEA-COMP:9685"/>
        <dbReference type="Rhea" id="RHEA-COMP:9945"/>
        <dbReference type="ChEBI" id="CHEBI:15378"/>
        <dbReference type="ChEBI" id="CHEBI:64479"/>
        <dbReference type="ChEBI" id="CHEBI:78827"/>
        <dbReference type="ChEBI" id="CHEBI:137740"/>
        <dbReference type="ChEBI" id="CHEBI:137748"/>
        <dbReference type="EC" id="2.3.1.191"/>
    </reaction>
</comment>
<dbReference type="NCBIfam" id="NF002060">
    <property type="entry name" value="PRK00892.1"/>
    <property type="match status" value="1"/>
</dbReference>
<evidence type="ECO:0000256" key="6">
    <source>
        <dbReference type="ARBA" id="ARBA00023315"/>
    </source>
</evidence>
<comment type="function">
    <text evidence="7">Catalyzes the N-acylation of UDP-3-O-acylglucosamine using 3-hydroxyacyl-ACP as the acyl donor. Is involved in the biosynthesis of lipid A, a phosphorylated glycolipid that anchors the lipopolysaccharide to the outer membrane of the cell.</text>
</comment>
<dbReference type="Pfam" id="PF04613">
    <property type="entry name" value="LpxD"/>
    <property type="match status" value="1"/>
</dbReference>
<evidence type="ECO:0000256" key="2">
    <source>
        <dbReference type="ARBA" id="ARBA00022556"/>
    </source>
</evidence>
<comment type="caution">
    <text evidence="9">The sequence shown here is derived from an EMBL/GenBank/DDBJ whole genome shotgun (WGS) entry which is preliminary data.</text>
</comment>
<sequence>MTDPVFFEASRSFTAADIAALTGAELRTPEHASMTVSALASAENGGAGSLSFVEGRRNAALAKGITGGVLLCTDDVVASVPEGIAVLVSRRPQQDFASIGRMLFPAAARPASVTGETGVSTSAFIHPTATIEDGAIVEPGAVIGADAAIGEGSIIGPSAVIGARSKIGRECFIGAGASVQHAMIGNRVILHAGVRVGQDGFGFVGGREGPEKMPQVGRVIIQDDVEIGANSTIDRGALSDTIIGEKSKIDNLVQIAHNVRIGRSCLIAGQCGISGSVTLGDGVMMGGSVGIADHIKVGSGAAIAARSGVMNDIPAGERWAGAPARPIKDFFREVAAIRKLITPRNEKGQGDG</sequence>
<keyword evidence="4 7" id="KW-0677">Repeat</keyword>
<evidence type="ECO:0000256" key="3">
    <source>
        <dbReference type="ARBA" id="ARBA00022679"/>
    </source>
</evidence>
<keyword evidence="10" id="KW-1185">Reference proteome</keyword>
<accession>A0ABS0S8A5</accession>
<evidence type="ECO:0000313" key="10">
    <source>
        <dbReference type="Proteomes" id="UP000601789"/>
    </source>
</evidence>
<comment type="similarity">
    <text evidence="7">Belongs to the transferase hexapeptide repeat family. LpxD subfamily.</text>
</comment>
<evidence type="ECO:0000256" key="5">
    <source>
        <dbReference type="ARBA" id="ARBA00023098"/>
    </source>
</evidence>
<dbReference type="Gene3D" id="3.40.1390.10">
    <property type="entry name" value="MurE/MurF, N-terminal domain"/>
    <property type="match status" value="1"/>
</dbReference>
<proteinExistence type="inferred from homology"/>
<feature type="domain" description="UDP-3-O-[3-hydroxymyristoyl] glucosamine N-acyltransferase non-repeat region" evidence="8">
    <location>
        <begin position="34"/>
        <end position="99"/>
    </location>
</feature>
<dbReference type="Pfam" id="PF14602">
    <property type="entry name" value="Hexapep_2"/>
    <property type="match status" value="1"/>
</dbReference>
<dbReference type="SUPFAM" id="SSF51161">
    <property type="entry name" value="Trimeric LpxA-like enzymes"/>
    <property type="match status" value="1"/>
</dbReference>
<protein>
    <recommendedName>
        <fullName evidence="7">UDP-3-O-acylglucosamine N-acyltransferase</fullName>
        <ecNumber evidence="7">2.3.1.191</ecNumber>
    </recommendedName>
</protein>
<evidence type="ECO:0000256" key="4">
    <source>
        <dbReference type="ARBA" id="ARBA00022737"/>
    </source>
</evidence>
<comment type="subunit">
    <text evidence="7">Homotrimer.</text>
</comment>
<evidence type="ECO:0000256" key="7">
    <source>
        <dbReference type="HAMAP-Rule" id="MF_00523"/>
    </source>
</evidence>
<dbReference type="Proteomes" id="UP000601789">
    <property type="component" value="Unassembled WGS sequence"/>
</dbReference>
<keyword evidence="3 7" id="KW-0808">Transferase</keyword>
<evidence type="ECO:0000313" key="9">
    <source>
        <dbReference type="EMBL" id="MBI1619530.1"/>
    </source>
</evidence>
<evidence type="ECO:0000256" key="1">
    <source>
        <dbReference type="ARBA" id="ARBA00022516"/>
    </source>
</evidence>
<dbReference type="PANTHER" id="PTHR43378">
    <property type="entry name" value="UDP-3-O-ACYLGLUCOSAMINE N-ACYLTRANSFERASE"/>
    <property type="match status" value="1"/>
</dbReference>
<dbReference type="InterPro" id="IPR001451">
    <property type="entry name" value="Hexapep"/>
</dbReference>
<dbReference type="Gene3D" id="2.160.10.10">
    <property type="entry name" value="Hexapeptide repeat proteins"/>
    <property type="match status" value="1"/>
</dbReference>
<evidence type="ECO:0000259" key="8">
    <source>
        <dbReference type="Pfam" id="PF04613"/>
    </source>
</evidence>
<keyword evidence="1 7" id="KW-0444">Lipid biosynthesis</keyword>
<dbReference type="PANTHER" id="PTHR43378:SF2">
    <property type="entry name" value="UDP-3-O-ACYLGLUCOSAMINE N-ACYLTRANSFERASE 1, MITOCHONDRIAL-RELATED"/>
    <property type="match status" value="1"/>
</dbReference>
<feature type="active site" description="Proton acceptor" evidence="7">
    <location>
        <position position="257"/>
    </location>
</feature>
<dbReference type="InterPro" id="IPR020573">
    <property type="entry name" value="UDP_GlcNAc_AcTrfase_non-rep"/>
</dbReference>
<keyword evidence="2 7" id="KW-0441">Lipid A biosynthesis</keyword>
<gene>
    <name evidence="7 9" type="primary">lpxD</name>
    <name evidence="9" type="ORF">IOD40_02460</name>
</gene>
<keyword evidence="5 7" id="KW-0443">Lipid metabolism</keyword>
<dbReference type="CDD" id="cd03352">
    <property type="entry name" value="LbH_LpxD"/>
    <property type="match status" value="1"/>
</dbReference>
<dbReference type="InterPro" id="IPR007691">
    <property type="entry name" value="LpxD"/>
</dbReference>
<dbReference type="RefSeq" id="WP_198473907.1">
    <property type="nucleotide sequence ID" value="NZ_JADGMQ010000001.1"/>
</dbReference>
<keyword evidence="6 7" id="KW-0012">Acyltransferase</keyword>
<reference evidence="9 10" key="1">
    <citation type="submission" date="2020-10" db="EMBL/GenBank/DDBJ databases">
        <title>Aquamicrobium zhengzhouensis sp. nov., a exopolysaccharide producing bacterium isolated from farmland soil.</title>
        <authorList>
            <person name="Wang X."/>
        </authorList>
    </citation>
    <scope>NUCLEOTIDE SEQUENCE [LARGE SCALE GENOMIC DNA]</scope>
    <source>
        <strain evidence="10">cd-1</strain>
    </source>
</reference>
<dbReference type="GO" id="GO:0103118">
    <property type="term" value="F:UDP-3-O-[(3R)-3-hydroxyacyl]-glucosamine N-acyltransferase activity"/>
    <property type="evidence" value="ECO:0007669"/>
    <property type="project" value="UniProtKB-EC"/>
</dbReference>
<dbReference type="EMBL" id="JADGMQ010000001">
    <property type="protein sequence ID" value="MBI1619530.1"/>
    <property type="molecule type" value="Genomic_DNA"/>
</dbReference>
<organism evidence="9 10">
    <name type="scientific">Aquamicrobium zhengzhouense</name>
    <dbReference type="NCBI Taxonomy" id="2781738"/>
    <lineage>
        <taxon>Bacteria</taxon>
        <taxon>Pseudomonadati</taxon>
        <taxon>Pseudomonadota</taxon>
        <taxon>Alphaproteobacteria</taxon>
        <taxon>Hyphomicrobiales</taxon>
        <taxon>Phyllobacteriaceae</taxon>
        <taxon>Aquamicrobium</taxon>
    </lineage>
</organism>
<dbReference type="InterPro" id="IPR011004">
    <property type="entry name" value="Trimer_LpxA-like_sf"/>
</dbReference>
<dbReference type="Pfam" id="PF00132">
    <property type="entry name" value="Hexapep"/>
    <property type="match status" value="2"/>
</dbReference>
<name>A0ABS0S8A5_9HYPH</name>
<dbReference type="NCBIfam" id="TIGR01853">
    <property type="entry name" value="lipid_A_lpxD"/>
    <property type="match status" value="1"/>
</dbReference>